<evidence type="ECO:0000313" key="1">
    <source>
        <dbReference type="EMBL" id="MFK0522052.1"/>
    </source>
</evidence>
<dbReference type="EMBL" id="JBIYSL010000001">
    <property type="protein sequence ID" value="MFK0522052.1"/>
    <property type="molecule type" value="Genomic_DNA"/>
</dbReference>
<name>A0ABW8HRD1_9BACL</name>
<keyword evidence="2" id="KW-1185">Reference proteome</keyword>
<organism evidence="1 2">
    <name type="scientific">Paenibacillus illinoisensis</name>
    <dbReference type="NCBI Taxonomy" id="59845"/>
    <lineage>
        <taxon>Bacteria</taxon>
        <taxon>Bacillati</taxon>
        <taxon>Bacillota</taxon>
        <taxon>Bacilli</taxon>
        <taxon>Bacillales</taxon>
        <taxon>Paenibacillaceae</taxon>
        <taxon>Paenibacillus</taxon>
    </lineage>
</organism>
<comment type="caution">
    <text evidence="1">The sequence shown here is derived from an EMBL/GenBank/DDBJ whole genome shotgun (WGS) entry which is preliminary data.</text>
</comment>
<sequence length="80" mass="9011">MHLKDGVKLSDLINKAKLCKDDVYYKTDEGDVLNLKSLLTQLLLQTIANSDSSLYAGGQILCNKEDECIHFSEYAKNEED</sequence>
<accession>A0ABW8HRD1</accession>
<proteinExistence type="predicted"/>
<gene>
    <name evidence="1" type="ORF">ACINKY_07535</name>
</gene>
<dbReference type="Proteomes" id="UP001618531">
    <property type="component" value="Unassembled WGS sequence"/>
</dbReference>
<protein>
    <submittedName>
        <fullName evidence="1">Uncharacterized protein</fullName>
    </submittedName>
</protein>
<evidence type="ECO:0000313" key="2">
    <source>
        <dbReference type="Proteomes" id="UP001618531"/>
    </source>
</evidence>
<dbReference type="RefSeq" id="WP_402872955.1">
    <property type="nucleotide sequence ID" value="NZ_JBIYSL010000001.1"/>
</dbReference>
<reference evidence="1 2" key="1">
    <citation type="submission" date="2024-11" db="EMBL/GenBank/DDBJ databases">
        <title>Identification and Characterization of a Novel Fosfomycin Bacillithiol Transferase FosB8 in Paenibacillus illinoisensis.</title>
        <authorList>
            <person name="Lu W."/>
        </authorList>
    </citation>
    <scope>NUCLEOTIDE SEQUENCE [LARGE SCALE GENOMIC DNA]</scope>
    <source>
        <strain evidence="1 2">WP77</strain>
    </source>
</reference>